<accession>A0A0L0ET22</accession>
<proteinExistence type="predicted"/>
<organism evidence="1 2">
    <name type="scientific">Pseudoalteromonas rubra</name>
    <dbReference type="NCBI Taxonomy" id="43658"/>
    <lineage>
        <taxon>Bacteria</taxon>
        <taxon>Pseudomonadati</taxon>
        <taxon>Pseudomonadota</taxon>
        <taxon>Gammaproteobacteria</taxon>
        <taxon>Alteromonadales</taxon>
        <taxon>Pseudoalteromonadaceae</taxon>
        <taxon>Pseudoalteromonas</taxon>
    </lineage>
</organism>
<name>A0A0L0ET22_9GAMM</name>
<evidence type="ECO:0000313" key="1">
    <source>
        <dbReference type="EMBL" id="KNC67556.1"/>
    </source>
</evidence>
<protein>
    <recommendedName>
        <fullName evidence="3">Glycosyl transferase family 1 domain-containing protein</fullName>
    </recommendedName>
</protein>
<dbReference type="OrthoDB" id="8756565at2"/>
<dbReference type="PATRIC" id="fig|43658.6.peg.4169"/>
<comment type="caution">
    <text evidence="1">The sequence shown here is derived from an EMBL/GenBank/DDBJ whole genome shotgun (WGS) entry which is preliminary data.</text>
</comment>
<evidence type="ECO:0008006" key="3">
    <source>
        <dbReference type="Google" id="ProtNLM"/>
    </source>
</evidence>
<dbReference type="EMBL" id="LFZX01000061">
    <property type="protein sequence ID" value="KNC67556.1"/>
    <property type="molecule type" value="Genomic_DNA"/>
</dbReference>
<dbReference type="AlphaFoldDB" id="A0A0L0ET22"/>
<dbReference type="Gene3D" id="3.40.50.2000">
    <property type="entry name" value="Glycogen Phosphorylase B"/>
    <property type="match status" value="1"/>
</dbReference>
<dbReference type="SUPFAM" id="SSF53756">
    <property type="entry name" value="UDP-Glycosyltransferase/glycogen phosphorylase"/>
    <property type="match status" value="1"/>
</dbReference>
<sequence>MSELLYISASIYPSKSANSNQVVQQVNGLRNFYSRIAFMFKYKGTEDHRAILFNRYLLDKSVELLGVRYENKLYILGYLIQLILAVNKFECVFTRNPLSLAVIALFSFGRGSRKVIYEAHSTVSMWNKLFIKIIMLRGIKFRILTISEELKEYYLNETSCKDVDFYHDGAELKPKKDTAPVKTDIGYVGSFNKGRGLDIIVGLANKYEDINFHLFGGTTEDLDKYTVQSIPENITCYGFIGRDKLDEAFDTFDIAIAPYEDKVFVPDGRDTSAYMSPLKIFEYMSYQSYYWYLITKYLNHF</sequence>
<reference evidence="2" key="1">
    <citation type="submission" date="2015-07" db="EMBL/GenBank/DDBJ databases">
        <title>Draft genome sequence of a Pseudoalteromonas rubra strain, OCN096, isolated from Kaneohe Bay, Oahu, Hawaii.</title>
        <authorList>
            <person name="Beurmann S."/>
            <person name="Ushijima B."/>
            <person name="Belcaid M."/>
            <person name="Callahan S.M."/>
            <person name="Aeby G.S."/>
        </authorList>
    </citation>
    <scope>NUCLEOTIDE SEQUENCE [LARGE SCALE GENOMIC DNA]</scope>
    <source>
        <strain evidence="2">OCN096</strain>
    </source>
</reference>
<evidence type="ECO:0000313" key="2">
    <source>
        <dbReference type="Proteomes" id="UP000036850"/>
    </source>
</evidence>
<dbReference type="Proteomes" id="UP000036850">
    <property type="component" value="Unassembled WGS sequence"/>
</dbReference>
<gene>
    <name evidence="1" type="ORF">AC626_09990</name>
</gene>